<feature type="binding site" description="in other chain" evidence="8">
    <location>
        <position position="145"/>
    </location>
    <ligand>
        <name>deamido-NAD(+)</name>
        <dbReference type="ChEBI" id="CHEBI:58437"/>
        <note>ligand shared between two neighboring subunits</note>
    </ligand>
</feature>
<dbReference type="NCBIfam" id="TIGR00552">
    <property type="entry name" value="nadE"/>
    <property type="match status" value="1"/>
</dbReference>
<dbReference type="InterPro" id="IPR003694">
    <property type="entry name" value="NAD_synthase"/>
</dbReference>
<feature type="binding site" evidence="8">
    <location>
        <position position="183"/>
    </location>
    <ligand>
        <name>ATP</name>
        <dbReference type="ChEBI" id="CHEBI:30616"/>
    </ligand>
</feature>
<dbReference type="GO" id="GO:0046872">
    <property type="term" value="F:metal ion binding"/>
    <property type="evidence" value="ECO:0007669"/>
    <property type="project" value="UniProtKB-KW"/>
</dbReference>
<dbReference type="RefSeq" id="WP_052353142.1">
    <property type="nucleotide sequence ID" value="NZ_DUIH01000021.1"/>
</dbReference>
<comment type="similarity">
    <text evidence="1 8 9">Belongs to the NAD synthetase family.</text>
</comment>
<feature type="binding site" evidence="8">
    <location>
        <position position="161"/>
    </location>
    <ligand>
        <name>ATP</name>
        <dbReference type="ChEBI" id="CHEBI:30616"/>
    </ligand>
</feature>
<comment type="subunit">
    <text evidence="8">Homodimer.</text>
</comment>
<dbReference type="EC" id="6.3.1.5" evidence="8 10"/>
<dbReference type="PANTHER" id="PTHR23090">
    <property type="entry name" value="NH 3 /GLUTAMINE-DEPENDENT NAD + SYNTHETASE"/>
    <property type="match status" value="1"/>
</dbReference>
<dbReference type="GO" id="GO:0009435">
    <property type="term" value="P:NAD+ biosynthetic process"/>
    <property type="evidence" value="ECO:0007669"/>
    <property type="project" value="UniProtKB-UniRule"/>
</dbReference>
<evidence type="ECO:0000256" key="9">
    <source>
        <dbReference type="RuleBase" id="RU003811"/>
    </source>
</evidence>
<evidence type="ECO:0000256" key="10">
    <source>
        <dbReference type="RuleBase" id="RU003812"/>
    </source>
</evidence>
<evidence type="ECO:0000256" key="1">
    <source>
        <dbReference type="ARBA" id="ARBA00005859"/>
    </source>
</evidence>
<dbReference type="Pfam" id="PF02540">
    <property type="entry name" value="NAD_synthase"/>
    <property type="match status" value="1"/>
</dbReference>
<dbReference type="GO" id="GO:0004359">
    <property type="term" value="F:glutaminase activity"/>
    <property type="evidence" value="ECO:0007669"/>
    <property type="project" value="InterPro"/>
</dbReference>
<dbReference type="EMBL" id="DUIH01000021">
    <property type="protein sequence ID" value="HIH70146.1"/>
    <property type="molecule type" value="Genomic_DNA"/>
</dbReference>
<evidence type="ECO:0000256" key="6">
    <source>
        <dbReference type="ARBA" id="ARBA00022842"/>
    </source>
</evidence>
<evidence type="ECO:0000313" key="12">
    <source>
        <dbReference type="EMBL" id="HIH70146.1"/>
    </source>
</evidence>
<dbReference type="AlphaFoldDB" id="A0A832RZI1"/>
<feature type="binding site" description="in other chain" evidence="8">
    <location>
        <begin position="229"/>
        <end position="230"/>
    </location>
    <ligand>
        <name>deamido-NAD(+)</name>
        <dbReference type="ChEBI" id="CHEBI:58437"/>
        <note>ligand shared between two neighboring subunits</note>
    </ligand>
</feature>
<evidence type="ECO:0000259" key="11">
    <source>
        <dbReference type="Pfam" id="PF02540"/>
    </source>
</evidence>
<feature type="binding site" evidence="8">
    <location>
        <position position="35"/>
    </location>
    <ligand>
        <name>Mg(2+)</name>
        <dbReference type="ChEBI" id="CHEBI:18420"/>
    </ligand>
</feature>
<keyword evidence="7 8" id="KW-0520">NAD</keyword>
<feature type="domain" description="NAD/GMP synthase" evidence="11">
    <location>
        <begin position="7"/>
        <end position="234"/>
    </location>
</feature>
<keyword evidence="5 8" id="KW-0067">ATP-binding</keyword>
<feature type="binding site" evidence="8">
    <location>
        <position position="152"/>
    </location>
    <ligand>
        <name>deamido-NAD(+)</name>
        <dbReference type="ChEBI" id="CHEBI:58437"/>
        <note>ligand shared between two neighboring subunits</note>
    </ligand>
</feature>
<evidence type="ECO:0000313" key="13">
    <source>
        <dbReference type="Proteomes" id="UP000600363"/>
    </source>
</evidence>
<evidence type="ECO:0000256" key="3">
    <source>
        <dbReference type="ARBA" id="ARBA00022723"/>
    </source>
</evidence>
<feature type="binding site" evidence="8">
    <location>
        <begin position="29"/>
        <end position="36"/>
    </location>
    <ligand>
        <name>ATP</name>
        <dbReference type="ChEBI" id="CHEBI:30616"/>
    </ligand>
</feature>
<dbReference type="GO" id="GO:0008795">
    <property type="term" value="F:NAD+ synthase activity"/>
    <property type="evidence" value="ECO:0007669"/>
    <property type="project" value="UniProtKB-UniRule"/>
</dbReference>
<name>A0A832RZI1_9EURY</name>
<dbReference type="NCBIfam" id="NF010587">
    <property type="entry name" value="PRK13980.1"/>
    <property type="match status" value="1"/>
</dbReference>
<evidence type="ECO:0000256" key="8">
    <source>
        <dbReference type="HAMAP-Rule" id="MF_00193"/>
    </source>
</evidence>
<comment type="caution">
    <text evidence="12">The sequence shown here is derived from an EMBL/GenBank/DDBJ whole genome shotgun (WGS) entry which is preliminary data.</text>
</comment>
<accession>A0A832RZI1</accession>
<evidence type="ECO:0000256" key="2">
    <source>
        <dbReference type="ARBA" id="ARBA00022598"/>
    </source>
</evidence>
<feature type="binding site" evidence="8">
    <location>
        <position position="137"/>
    </location>
    <ligand>
        <name>Mg(2+)</name>
        <dbReference type="ChEBI" id="CHEBI:18420"/>
    </ligand>
</feature>
<keyword evidence="6 8" id="KW-0460">Magnesium</keyword>
<dbReference type="PANTHER" id="PTHR23090:SF9">
    <property type="entry name" value="GLUTAMINE-DEPENDENT NAD(+) SYNTHETASE"/>
    <property type="match status" value="1"/>
</dbReference>
<organism evidence="12 13">
    <name type="scientific">Methermicoccus shengliensis</name>
    <dbReference type="NCBI Taxonomy" id="660064"/>
    <lineage>
        <taxon>Archaea</taxon>
        <taxon>Methanobacteriati</taxon>
        <taxon>Methanobacteriota</taxon>
        <taxon>Stenosarchaea group</taxon>
        <taxon>Methanomicrobia</taxon>
        <taxon>Methanosarcinales</taxon>
        <taxon>Methermicoccaceae</taxon>
        <taxon>Methermicoccus</taxon>
    </lineage>
</organism>
<comment type="catalytic activity">
    <reaction evidence="8 10">
        <text>deamido-NAD(+) + NH4(+) + ATP = AMP + diphosphate + NAD(+) + H(+)</text>
        <dbReference type="Rhea" id="RHEA:21188"/>
        <dbReference type="ChEBI" id="CHEBI:15378"/>
        <dbReference type="ChEBI" id="CHEBI:28938"/>
        <dbReference type="ChEBI" id="CHEBI:30616"/>
        <dbReference type="ChEBI" id="CHEBI:33019"/>
        <dbReference type="ChEBI" id="CHEBI:57540"/>
        <dbReference type="ChEBI" id="CHEBI:58437"/>
        <dbReference type="ChEBI" id="CHEBI:456215"/>
        <dbReference type="EC" id="6.3.1.5"/>
    </reaction>
</comment>
<gene>
    <name evidence="8 12" type="primary">nadE</name>
    <name evidence="12" type="ORF">HA299_06015</name>
</gene>
<dbReference type="CDD" id="cd00553">
    <property type="entry name" value="NAD_synthase"/>
    <property type="match status" value="1"/>
</dbReference>
<dbReference type="SUPFAM" id="SSF52402">
    <property type="entry name" value="Adenine nucleotide alpha hydrolases-like"/>
    <property type="match status" value="1"/>
</dbReference>
<dbReference type="InterPro" id="IPR022310">
    <property type="entry name" value="NAD/GMP_synthase"/>
</dbReference>
<dbReference type="GO" id="GO:0005524">
    <property type="term" value="F:ATP binding"/>
    <property type="evidence" value="ECO:0007669"/>
    <property type="project" value="UniProtKB-UniRule"/>
</dbReference>
<dbReference type="UniPathway" id="UPA00253">
    <property type="reaction ID" value="UER00333"/>
</dbReference>
<feature type="binding site" description="in other chain" evidence="8">
    <location>
        <position position="112"/>
    </location>
    <ligand>
        <name>deamido-NAD(+)</name>
        <dbReference type="ChEBI" id="CHEBI:58437"/>
        <note>ligand shared between two neighboring subunits</note>
    </ligand>
</feature>
<keyword evidence="3 8" id="KW-0479">Metal-binding</keyword>
<comment type="pathway">
    <text evidence="8">Cofactor biosynthesis; NAD(+) biosynthesis; NAD(+) from deamido-NAD(+) (ammonia route): step 1/1.</text>
</comment>
<dbReference type="GO" id="GO:0003952">
    <property type="term" value="F:NAD+ synthase (glutamine-hydrolyzing) activity"/>
    <property type="evidence" value="ECO:0007669"/>
    <property type="project" value="InterPro"/>
</dbReference>
<feature type="binding site" evidence="8">
    <location>
        <position position="132"/>
    </location>
    <ligand>
        <name>ATP</name>
        <dbReference type="ChEBI" id="CHEBI:30616"/>
    </ligand>
</feature>
<dbReference type="GO" id="GO:0005737">
    <property type="term" value="C:cytoplasm"/>
    <property type="evidence" value="ECO:0007669"/>
    <property type="project" value="InterPro"/>
</dbReference>
<sequence>MDMEQFVERCTAWISQKVEQAHAEGVVVGMSGGVDSSVCAVLCKRAVGDRVLGLIMPLYSSQSDIEDALTISHKFGIATKTVRLEEPYMAMLDAMGARYSERSVECANLKARLRMCTLYYYANSLNLLVAGTSNKSELLMGYFTKYGDGAADILPIASLLKREVRELAAHLGIPEHIIHKPPSAGLWPGQTDEAELGITYEVIDAFIGGEHVSERHAACIREIMQKNAHKRELPPVFVP</sequence>
<dbReference type="InterPro" id="IPR014729">
    <property type="entry name" value="Rossmann-like_a/b/a_fold"/>
</dbReference>
<dbReference type="InterPro" id="IPR022926">
    <property type="entry name" value="NH(3)-dep_NAD(+)_synth"/>
</dbReference>
<keyword evidence="2 8" id="KW-0436">Ligase</keyword>
<keyword evidence="4 8" id="KW-0547">Nucleotide-binding</keyword>
<comment type="function">
    <text evidence="8">Catalyzes the ATP-dependent amidation of deamido-NAD to form NAD. Uses ammonia as a nitrogen source.</text>
</comment>
<evidence type="ECO:0000256" key="4">
    <source>
        <dbReference type="ARBA" id="ARBA00022741"/>
    </source>
</evidence>
<protein>
    <recommendedName>
        <fullName evidence="8 10">NH(3)-dependent NAD(+) synthetase</fullName>
        <ecNumber evidence="8 10">6.3.1.5</ecNumber>
    </recommendedName>
</protein>
<evidence type="ECO:0000256" key="5">
    <source>
        <dbReference type="ARBA" id="ARBA00022840"/>
    </source>
</evidence>
<dbReference type="Proteomes" id="UP000600363">
    <property type="component" value="Unassembled WGS sequence"/>
</dbReference>
<dbReference type="Gene3D" id="3.40.50.620">
    <property type="entry name" value="HUPs"/>
    <property type="match status" value="1"/>
</dbReference>
<proteinExistence type="inferred from homology"/>
<reference evidence="12" key="1">
    <citation type="journal article" date="2020" name="bioRxiv">
        <title>A rank-normalized archaeal taxonomy based on genome phylogeny resolves widespread incomplete and uneven classifications.</title>
        <authorList>
            <person name="Rinke C."/>
            <person name="Chuvochina M."/>
            <person name="Mussig A.J."/>
            <person name="Chaumeil P.-A."/>
            <person name="Waite D.W."/>
            <person name="Whitman W.B."/>
            <person name="Parks D.H."/>
            <person name="Hugenholtz P."/>
        </authorList>
    </citation>
    <scope>NUCLEOTIDE SEQUENCE</scope>
    <source>
        <strain evidence="12">UBA12518</strain>
    </source>
</reference>
<dbReference type="HAMAP" id="MF_00193">
    <property type="entry name" value="NadE_ammonia_dep"/>
    <property type="match status" value="1"/>
</dbReference>
<evidence type="ECO:0000256" key="7">
    <source>
        <dbReference type="ARBA" id="ARBA00023027"/>
    </source>
</evidence>